<dbReference type="PANTHER" id="PTHR12526">
    <property type="entry name" value="GLYCOSYLTRANSFERASE"/>
    <property type="match status" value="1"/>
</dbReference>
<protein>
    <submittedName>
        <fullName evidence="6">Glycosyltransferase family 4 protein</fullName>
    </submittedName>
</protein>
<dbReference type="GO" id="GO:0016757">
    <property type="term" value="F:glycosyltransferase activity"/>
    <property type="evidence" value="ECO:0007669"/>
    <property type="project" value="UniProtKB-KW"/>
</dbReference>
<reference evidence="6 7" key="1">
    <citation type="submission" date="2019-07" db="EMBL/GenBank/DDBJ databases">
        <title>Sphingomonas solaris sp. nov., isolated from a solar panel from Boston, Massachusetts.</title>
        <authorList>
            <person name="Tanner K."/>
            <person name="Pascual J."/>
            <person name="Mancuso C."/>
            <person name="Pereto J."/>
            <person name="Khalil A."/>
            <person name="Vilanova C."/>
        </authorList>
    </citation>
    <scope>NUCLEOTIDE SEQUENCE [LARGE SCALE GENOMIC DNA]</scope>
    <source>
        <strain evidence="6 7">R4DWN</strain>
    </source>
</reference>
<dbReference type="Pfam" id="PF00534">
    <property type="entry name" value="Glycos_transf_1"/>
    <property type="match status" value="1"/>
</dbReference>
<evidence type="ECO:0000313" key="6">
    <source>
        <dbReference type="EMBL" id="TVV74457.1"/>
    </source>
</evidence>
<dbReference type="Gene3D" id="3.40.50.2000">
    <property type="entry name" value="Glycogen Phosphorylase B"/>
    <property type="match status" value="2"/>
</dbReference>
<comment type="caution">
    <text evidence="6">The sequence shown here is derived from an EMBL/GenBank/DDBJ whole genome shotgun (WGS) entry which is preliminary data.</text>
</comment>
<evidence type="ECO:0000256" key="2">
    <source>
        <dbReference type="ARBA" id="ARBA00022676"/>
    </source>
</evidence>
<dbReference type="PANTHER" id="PTHR12526:SF640">
    <property type="entry name" value="COLANIC ACID BIOSYNTHESIS GLYCOSYLTRANSFERASE WCAL-RELATED"/>
    <property type="match status" value="1"/>
</dbReference>
<sequence length="380" mass="39955">MRIAYVINSVEGGGAASPVPAVVELLRAHGANVRLFALTRRDGRAVPAMHAIGLTTIIRDGGESDHLAALRWLDRQIAAWKPDLIWTSLTRATLLGQLVGRRRGVPVASWQHAAFLKPANRRLLRATQKSSALWIADSSCVADLTAARLAVPPARLATWPLFAADPAAPRARPWQAGEVIRIGSLGRLHPVKGYDVLVGALARLRAEGFTAAAGFQIEIGGDGAERDRLAAMAAAADITALRLTGFTARPRDFLAGLHLYVQPSRSEGLCIAAHEAMQAGLPVIASAVGEMPRTIVEGVTGRSVPPADPQALAAALRDLLLRPGRLAAIGAASRVRVLERFGPAAFASAGAAVVARLPVSRREAGGAGRSASRVPFDRPA</sequence>
<feature type="domain" description="Glycosyltransferase subfamily 4-like N-terminal" evidence="5">
    <location>
        <begin position="13"/>
        <end position="160"/>
    </location>
</feature>
<evidence type="ECO:0000259" key="5">
    <source>
        <dbReference type="Pfam" id="PF13439"/>
    </source>
</evidence>
<keyword evidence="3 6" id="KW-0808">Transferase</keyword>
<gene>
    <name evidence="6" type="ORF">FOY91_09765</name>
</gene>
<feature type="domain" description="Glycosyl transferase family 1" evidence="4">
    <location>
        <begin position="181"/>
        <end position="334"/>
    </location>
</feature>
<dbReference type="CDD" id="cd03801">
    <property type="entry name" value="GT4_PimA-like"/>
    <property type="match status" value="1"/>
</dbReference>
<name>A0A558R526_9SPHN</name>
<dbReference type="RefSeq" id="WP_145150790.1">
    <property type="nucleotide sequence ID" value="NZ_VNIM01000033.1"/>
</dbReference>
<dbReference type="InterPro" id="IPR001296">
    <property type="entry name" value="Glyco_trans_1"/>
</dbReference>
<dbReference type="InterPro" id="IPR028098">
    <property type="entry name" value="Glyco_trans_4-like_N"/>
</dbReference>
<dbReference type="OrthoDB" id="529131at2"/>
<evidence type="ECO:0000313" key="7">
    <source>
        <dbReference type="Proteomes" id="UP000318681"/>
    </source>
</evidence>
<evidence type="ECO:0000259" key="4">
    <source>
        <dbReference type="Pfam" id="PF00534"/>
    </source>
</evidence>
<organism evidence="6 7">
    <name type="scientific">Alterirhizorhabdus solaris</name>
    <dbReference type="NCBI Taxonomy" id="2529389"/>
    <lineage>
        <taxon>Bacteria</taxon>
        <taxon>Pseudomonadati</taxon>
        <taxon>Pseudomonadota</taxon>
        <taxon>Alphaproteobacteria</taxon>
        <taxon>Sphingomonadales</taxon>
        <taxon>Rhizorhabdaceae</taxon>
        <taxon>Alterirhizorhabdus</taxon>
    </lineage>
</organism>
<comment type="similarity">
    <text evidence="1">Belongs to the glycosyltransferase group 1 family. Glycosyltransferase 4 subfamily.</text>
</comment>
<accession>A0A558R526</accession>
<keyword evidence="2" id="KW-0328">Glycosyltransferase</keyword>
<dbReference type="SUPFAM" id="SSF53756">
    <property type="entry name" value="UDP-Glycosyltransferase/glycogen phosphorylase"/>
    <property type="match status" value="1"/>
</dbReference>
<evidence type="ECO:0000256" key="3">
    <source>
        <dbReference type="ARBA" id="ARBA00022679"/>
    </source>
</evidence>
<evidence type="ECO:0000256" key="1">
    <source>
        <dbReference type="ARBA" id="ARBA00009481"/>
    </source>
</evidence>
<proteinExistence type="inferred from homology"/>
<dbReference type="Proteomes" id="UP000318681">
    <property type="component" value="Unassembled WGS sequence"/>
</dbReference>
<dbReference type="EMBL" id="VNIM01000033">
    <property type="protein sequence ID" value="TVV74457.1"/>
    <property type="molecule type" value="Genomic_DNA"/>
</dbReference>
<dbReference type="Pfam" id="PF13439">
    <property type="entry name" value="Glyco_transf_4"/>
    <property type="match status" value="1"/>
</dbReference>
<keyword evidence="7" id="KW-1185">Reference proteome</keyword>
<dbReference type="AlphaFoldDB" id="A0A558R526"/>